<accession>A0A060YM42</accession>
<dbReference type="AlphaFoldDB" id="A0A060YM42"/>
<reference evidence="2" key="1">
    <citation type="journal article" date="2014" name="Nat. Commun.">
        <title>The rainbow trout genome provides novel insights into evolution after whole-genome duplication in vertebrates.</title>
        <authorList>
            <person name="Berthelot C."/>
            <person name="Brunet F."/>
            <person name="Chalopin D."/>
            <person name="Juanchich A."/>
            <person name="Bernard M."/>
            <person name="Noel B."/>
            <person name="Bento P."/>
            <person name="Da Silva C."/>
            <person name="Labadie K."/>
            <person name="Alberti A."/>
            <person name="Aury J.M."/>
            <person name="Louis A."/>
            <person name="Dehais P."/>
            <person name="Bardou P."/>
            <person name="Montfort J."/>
            <person name="Klopp C."/>
            <person name="Cabau C."/>
            <person name="Gaspin C."/>
            <person name="Thorgaard G.H."/>
            <person name="Boussaha M."/>
            <person name="Quillet E."/>
            <person name="Guyomard R."/>
            <person name="Galiana D."/>
            <person name="Bobe J."/>
            <person name="Volff J.N."/>
            <person name="Genet C."/>
            <person name="Wincker P."/>
            <person name="Jaillon O."/>
            <person name="Roest Crollius H."/>
            <person name="Guiguen Y."/>
        </authorList>
    </citation>
    <scope>NUCLEOTIDE SEQUENCE [LARGE SCALE GENOMIC DNA]</scope>
</reference>
<dbReference type="PaxDb" id="8022-A0A060YM42"/>
<feature type="region of interest" description="Disordered" evidence="1">
    <location>
        <begin position="70"/>
        <end position="102"/>
    </location>
</feature>
<evidence type="ECO:0000256" key="1">
    <source>
        <dbReference type="SAM" id="MobiDB-lite"/>
    </source>
</evidence>
<feature type="non-terminal residue" evidence="2">
    <location>
        <position position="1"/>
    </location>
</feature>
<name>A0A060YM42_ONCMY</name>
<reference evidence="2" key="2">
    <citation type="submission" date="2014-03" db="EMBL/GenBank/DDBJ databases">
        <authorList>
            <person name="Genoscope - CEA"/>
        </authorList>
    </citation>
    <scope>NUCLEOTIDE SEQUENCE</scope>
</reference>
<dbReference type="Proteomes" id="UP000193380">
    <property type="component" value="Unassembled WGS sequence"/>
</dbReference>
<proteinExistence type="predicted"/>
<dbReference type="EMBL" id="FR913758">
    <property type="protein sequence ID" value="CDQ92741.1"/>
    <property type="molecule type" value="Genomic_DNA"/>
</dbReference>
<evidence type="ECO:0000313" key="3">
    <source>
        <dbReference type="Proteomes" id="UP000193380"/>
    </source>
</evidence>
<gene>
    <name evidence="2" type="ORF">GSONMT00044706001</name>
</gene>
<protein>
    <recommendedName>
        <fullName evidence="4">Reverse transcriptase domain-containing protein</fullName>
    </recommendedName>
</protein>
<sequence>LVMAHINSILPDTLDPLQFAYHPNRSTDASIALHIALCHLDKRNPYVRMLFIDYLSAFNTIVPTKFISKDPGTKHLPLQLDPGLPDRPPPGGKGRQQQVCHADPQHWGPSGVYLVSSCTPCSPTTAWPNTTPTSPLSLLTTQW</sequence>
<evidence type="ECO:0000313" key="2">
    <source>
        <dbReference type="EMBL" id="CDQ92741.1"/>
    </source>
</evidence>
<organism evidence="2 3">
    <name type="scientific">Oncorhynchus mykiss</name>
    <name type="common">Rainbow trout</name>
    <name type="synonym">Salmo gairdneri</name>
    <dbReference type="NCBI Taxonomy" id="8022"/>
    <lineage>
        <taxon>Eukaryota</taxon>
        <taxon>Metazoa</taxon>
        <taxon>Chordata</taxon>
        <taxon>Craniata</taxon>
        <taxon>Vertebrata</taxon>
        <taxon>Euteleostomi</taxon>
        <taxon>Actinopterygii</taxon>
        <taxon>Neopterygii</taxon>
        <taxon>Teleostei</taxon>
        <taxon>Protacanthopterygii</taxon>
        <taxon>Salmoniformes</taxon>
        <taxon>Salmonidae</taxon>
        <taxon>Salmoninae</taxon>
        <taxon>Oncorhynchus</taxon>
    </lineage>
</organism>
<evidence type="ECO:0008006" key="4">
    <source>
        <dbReference type="Google" id="ProtNLM"/>
    </source>
</evidence>